<evidence type="ECO:0000313" key="6">
    <source>
        <dbReference type="EMBL" id="OEG69322.1"/>
    </source>
</evidence>
<evidence type="ECO:0000256" key="1">
    <source>
        <dbReference type="ARBA" id="ARBA00004141"/>
    </source>
</evidence>
<dbReference type="EMBL" id="LNVX01000759">
    <property type="protein sequence ID" value="OEG69322.1"/>
    <property type="molecule type" value="Genomic_DNA"/>
</dbReference>
<name>A0A1E5IFP4_ENDTX</name>
<comment type="subcellular location">
    <subcellularLocation>
        <location evidence="1">Membrane</location>
        <topology evidence="1">Multi-pass membrane protein</topology>
    </subcellularLocation>
</comment>
<evidence type="ECO:0008006" key="9">
    <source>
        <dbReference type="Google" id="ProtNLM"/>
    </source>
</evidence>
<feature type="transmembrane region" description="Helical" evidence="5">
    <location>
        <begin position="219"/>
        <end position="237"/>
    </location>
</feature>
<proteinExistence type="predicted"/>
<dbReference type="Proteomes" id="UP000095237">
    <property type="component" value="Unassembled WGS sequence"/>
</dbReference>
<dbReference type="GO" id="GO:0005385">
    <property type="term" value="F:zinc ion transmembrane transporter activity"/>
    <property type="evidence" value="ECO:0007669"/>
    <property type="project" value="TreeGrafter"/>
</dbReference>
<dbReference type="PANTHER" id="PTHR11040:SF44">
    <property type="entry name" value="PROTEIN ZNTC-RELATED"/>
    <property type="match status" value="1"/>
</dbReference>
<comment type="caution">
    <text evidence="6">The sequence shown here is derived from an EMBL/GenBank/DDBJ whole genome shotgun (WGS) entry which is preliminary data.</text>
</comment>
<feature type="transmembrane region" description="Helical" evidence="5">
    <location>
        <begin position="160"/>
        <end position="179"/>
    </location>
</feature>
<keyword evidence="3 5" id="KW-1133">Transmembrane helix</keyword>
<keyword evidence="4 5" id="KW-0472">Membrane</keyword>
<dbReference type="PANTHER" id="PTHR11040">
    <property type="entry name" value="ZINC/IRON TRANSPORTER"/>
    <property type="match status" value="1"/>
</dbReference>
<dbReference type="InterPro" id="IPR003689">
    <property type="entry name" value="ZIP"/>
</dbReference>
<reference evidence="6 8" key="1">
    <citation type="submission" date="2015-11" db="EMBL/GenBank/DDBJ databases">
        <title>Evidence for parallel genomic evolution in an endosymbiosis of termite gut flagellates.</title>
        <authorList>
            <person name="Zheng H."/>
        </authorList>
    </citation>
    <scope>NUCLEOTIDE SEQUENCE [LARGE SCALE GENOMIC DNA]</scope>
    <source>
        <strain evidence="6 8">CET450</strain>
    </source>
</reference>
<organism evidence="6 8">
    <name type="scientific">Endomicrobium trichonymphae</name>
    <dbReference type="NCBI Taxonomy" id="1408204"/>
    <lineage>
        <taxon>Bacteria</taxon>
        <taxon>Pseudomonadati</taxon>
        <taxon>Elusimicrobiota</taxon>
        <taxon>Endomicrobiia</taxon>
        <taxon>Endomicrobiales</taxon>
        <taxon>Endomicrobiaceae</taxon>
        <taxon>Candidatus Endomicrobiellum</taxon>
    </lineage>
</organism>
<evidence type="ECO:0000256" key="3">
    <source>
        <dbReference type="ARBA" id="ARBA00022989"/>
    </source>
</evidence>
<accession>A0A1E5IFP4</accession>
<evidence type="ECO:0000256" key="4">
    <source>
        <dbReference type="ARBA" id="ARBA00023136"/>
    </source>
</evidence>
<dbReference type="Pfam" id="PF02535">
    <property type="entry name" value="Zip"/>
    <property type="match status" value="1"/>
</dbReference>
<evidence type="ECO:0000256" key="5">
    <source>
        <dbReference type="SAM" id="Phobius"/>
    </source>
</evidence>
<evidence type="ECO:0000313" key="7">
    <source>
        <dbReference type="EMBL" id="OEG71511.1"/>
    </source>
</evidence>
<evidence type="ECO:0000313" key="8">
    <source>
        <dbReference type="Proteomes" id="UP000095237"/>
    </source>
</evidence>
<keyword evidence="8" id="KW-1185">Reference proteome</keyword>
<gene>
    <name evidence="6" type="ORF">ATZ36_02145</name>
    <name evidence="7" type="ORF">ATZ36_14360</name>
</gene>
<feature type="transmembrane region" description="Helical" evidence="5">
    <location>
        <begin position="31"/>
        <end position="51"/>
    </location>
</feature>
<feature type="transmembrane region" description="Helical" evidence="5">
    <location>
        <begin position="6"/>
        <end position="24"/>
    </location>
</feature>
<evidence type="ECO:0000256" key="2">
    <source>
        <dbReference type="ARBA" id="ARBA00022692"/>
    </source>
</evidence>
<keyword evidence="2 5" id="KW-0812">Transmembrane</keyword>
<dbReference type="EMBL" id="LNVX01000199">
    <property type="protein sequence ID" value="OEG71511.1"/>
    <property type="molecule type" value="Genomic_DNA"/>
</dbReference>
<feature type="transmembrane region" description="Helical" evidence="5">
    <location>
        <begin position="185"/>
        <end position="207"/>
    </location>
</feature>
<sequence length="239" mass="25984">MEIIYSLIAASVAMLGTLIVLMFHKWSEKNSFLIINFAAGVMLALAFTHLIPEGLELNPGPGTMIYVLLGFLIMFFLQFVVLFHPCHDEECSKHTGVTSIAGLSLHSMIDGLIIAVGFEVNNSIGILTTIAILLHKLPDGITISGILLHTGSSKKKIFNFSLLTACFTPIGTILGIFLFKDLSMSVLGSLLGLTAGSFIFLSASDLIPETHKCKNRFAPFMLFVGTTVILTVEYIIMNK</sequence>
<protein>
    <recommendedName>
        <fullName evidence="9">ZIP family metal transporter</fullName>
    </recommendedName>
</protein>
<dbReference type="AlphaFoldDB" id="A0A1E5IFP4"/>
<dbReference type="GO" id="GO:0016020">
    <property type="term" value="C:membrane"/>
    <property type="evidence" value="ECO:0007669"/>
    <property type="project" value="UniProtKB-SubCell"/>
</dbReference>
<feature type="transmembrane region" description="Helical" evidence="5">
    <location>
        <begin position="63"/>
        <end position="83"/>
    </location>
</feature>